<dbReference type="AlphaFoldDB" id="A0AAN8ECB8"/>
<dbReference type="SUPFAM" id="SSF53335">
    <property type="entry name" value="S-adenosyl-L-methionine-dependent methyltransferases"/>
    <property type="match status" value="1"/>
</dbReference>
<feature type="domain" description="Methyltransferase" evidence="1">
    <location>
        <begin position="63"/>
        <end position="172"/>
    </location>
</feature>
<accession>A0AAN8ECB8</accession>
<reference evidence="2 3" key="1">
    <citation type="submission" date="2022-12" db="EMBL/GenBank/DDBJ databases">
        <title>Genomic features and morphological characterization of a novel Knufia sp. strain isolated from spacecraft assembly facility.</title>
        <authorList>
            <person name="Teixeira M."/>
            <person name="Chander A.M."/>
            <person name="Stajich J.E."/>
            <person name="Venkateswaran K."/>
        </authorList>
    </citation>
    <scope>NUCLEOTIDE SEQUENCE [LARGE SCALE GENOMIC DNA]</scope>
    <source>
        <strain evidence="2 3">FJI-L2-BK-P2</strain>
    </source>
</reference>
<proteinExistence type="predicted"/>
<dbReference type="Pfam" id="PF13847">
    <property type="entry name" value="Methyltransf_31"/>
    <property type="match status" value="1"/>
</dbReference>
<evidence type="ECO:0000259" key="1">
    <source>
        <dbReference type="Pfam" id="PF13847"/>
    </source>
</evidence>
<dbReference type="CDD" id="cd02440">
    <property type="entry name" value="AdoMet_MTases"/>
    <property type="match status" value="1"/>
</dbReference>
<protein>
    <recommendedName>
        <fullName evidence="1">Methyltransferase domain-containing protein</fullName>
    </recommendedName>
</protein>
<dbReference type="InterPro" id="IPR025714">
    <property type="entry name" value="Methyltranfer_dom"/>
</dbReference>
<evidence type="ECO:0000313" key="3">
    <source>
        <dbReference type="Proteomes" id="UP001316803"/>
    </source>
</evidence>
<dbReference type="Proteomes" id="UP001316803">
    <property type="component" value="Unassembled WGS sequence"/>
</dbReference>
<dbReference type="PANTHER" id="PTHR43591:SF50">
    <property type="entry name" value="METHYLTRANSFERASE DOMAIN-CONTAINING PROTEIN-RELATED"/>
    <property type="match status" value="1"/>
</dbReference>
<dbReference type="Gene3D" id="3.40.50.150">
    <property type="entry name" value="Vaccinia Virus protein VP39"/>
    <property type="match status" value="1"/>
</dbReference>
<sequence length="321" mass="36056">MATQTASNQQNEAYFMSRDAMASARLTLQHQSMVARQGYILHPSIISALDLSSESLSDDRRPVQILDLGTGNGIWVIDLNASLTSSKRPFEITGLDISDAQFPPKQSWPANTTFATYDIFSDPPEQYTNKFDVIHIKLIMSVLIQNETRKEVVISNVRKMLKPGGYLQWTEPPAPTYSTLILPPNADGTCAIRDDEHLDALVVMDKYLPIQTATLWGNQLDEFVARHGFTDVKAHWAPMRFERVKYEADLSVWSLEETAKGVLKLSEQPEHVQRMLGWKGPGLGQEGRKEILQAIQNTFGELQRGEKLIGMRILTVVGKMV</sequence>
<evidence type="ECO:0000313" key="2">
    <source>
        <dbReference type="EMBL" id="KAK5947948.1"/>
    </source>
</evidence>
<dbReference type="InterPro" id="IPR029063">
    <property type="entry name" value="SAM-dependent_MTases_sf"/>
</dbReference>
<gene>
    <name evidence="2" type="ORF">OHC33_010989</name>
</gene>
<dbReference type="PANTHER" id="PTHR43591">
    <property type="entry name" value="METHYLTRANSFERASE"/>
    <property type="match status" value="1"/>
</dbReference>
<organism evidence="2 3">
    <name type="scientific">Knufia fluminis</name>
    <dbReference type="NCBI Taxonomy" id="191047"/>
    <lineage>
        <taxon>Eukaryota</taxon>
        <taxon>Fungi</taxon>
        <taxon>Dikarya</taxon>
        <taxon>Ascomycota</taxon>
        <taxon>Pezizomycotina</taxon>
        <taxon>Eurotiomycetes</taxon>
        <taxon>Chaetothyriomycetidae</taxon>
        <taxon>Chaetothyriales</taxon>
        <taxon>Trichomeriaceae</taxon>
        <taxon>Knufia</taxon>
    </lineage>
</organism>
<dbReference type="EMBL" id="JAKLMC020000057">
    <property type="protein sequence ID" value="KAK5947948.1"/>
    <property type="molecule type" value="Genomic_DNA"/>
</dbReference>
<keyword evidence="3" id="KW-1185">Reference proteome</keyword>
<comment type="caution">
    <text evidence="2">The sequence shown here is derived from an EMBL/GenBank/DDBJ whole genome shotgun (WGS) entry which is preliminary data.</text>
</comment>
<name>A0AAN8ECB8_9EURO</name>